<dbReference type="InterPro" id="IPR001119">
    <property type="entry name" value="SLH_dom"/>
</dbReference>
<dbReference type="InterPro" id="IPR051465">
    <property type="entry name" value="Cell_Envelope_Struct_Comp"/>
</dbReference>
<dbReference type="Proteomes" id="UP001178662">
    <property type="component" value="Chromosome"/>
</dbReference>
<feature type="domain" description="SLH" evidence="2">
    <location>
        <begin position="35"/>
        <end position="98"/>
    </location>
</feature>
<feature type="chain" id="PRO_5041636700" evidence="1">
    <location>
        <begin position="30"/>
        <end position="407"/>
    </location>
</feature>
<feature type="signal peptide" evidence="1">
    <location>
        <begin position="1"/>
        <end position="29"/>
    </location>
</feature>
<sequence length="407" mass="44994">MMKISLLKSVLVLMIVLALTLGASSITSADTEVGANGAFTDVKATHWAKSAIDGAVKKGYVGGYPDGTFKPDRSVTRAEFMKMLVDALGISHEGEGSPWYFPYVTAITGANIHMTSDFTSYADKLSRMELSRLAVRAVNESYRSGDNATDSNFMVYEATKVGILTGVGVGKLELEGTTTRAQAVAIIERILSVKSGKKLTADKYAVSAAEILWHRTNIFTMMPEYFDEVRSPQYGGWSVNRLKIENAYYSAEVDELLAIKVSDFKDPNRKLLPALDKMQVDSVKIFPMPVDAYVVIMKYHVNYNKKPYMYPGRLDLSIRGFEQPEDLTIKKLVMPSGFRSLDQKYSHLNELNVDSQGNGIVVEVLPGSGFKIDKYGRIRFMIGASLYPGVSSDHDMMTSIVSSKILE</sequence>
<protein>
    <submittedName>
        <fullName evidence="3">S-layer homology domain-containing protein</fullName>
    </submittedName>
</protein>
<dbReference type="EMBL" id="CP119317">
    <property type="protein sequence ID" value="WEK53522.1"/>
    <property type="molecule type" value="Genomic_DNA"/>
</dbReference>
<evidence type="ECO:0000256" key="1">
    <source>
        <dbReference type="SAM" id="SignalP"/>
    </source>
</evidence>
<keyword evidence="1" id="KW-0732">Signal</keyword>
<evidence type="ECO:0000313" key="3">
    <source>
        <dbReference type="EMBL" id="WEK53522.1"/>
    </source>
</evidence>
<dbReference type="Pfam" id="PF00395">
    <property type="entry name" value="SLH"/>
    <property type="match status" value="1"/>
</dbReference>
<reference evidence="3" key="1">
    <citation type="submission" date="2023-03" db="EMBL/GenBank/DDBJ databases">
        <title>Andean soil-derived lignocellulolytic bacterial consortium as a source of novel taxa and putative plastic-active enzymes.</title>
        <authorList>
            <person name="Diaz-Garcia L."/>
            <person name="Chuvochina M."/>
            <person name="Feuerriegel G."/>
            <person name="Bunk B."/>
            <person name="Sproer C."/>
            <person name="Streit W.R."/>
            <person name="Rodriguez L.M."/>
            <person name="Overmann J."/>
            <person name="Jimenez D.J."/>
        </authorList>
    </citation>
    <scope>NUCLEOTIDE SEQUENCE</scope>
    <source>
        <strain evidence="3">MAG 2441</strain>
    </source>
</reference>
<dbReference type="PANTHER" id="PTHR43308">
    <property type="entry name" value="OUTER MEMBRANE PROTEIN ALPHA-RELATED"/>
    <property type="match status" value="1"/>
</dbReference>
<accession>A0AA95EVI2</accession>
<dbReference type="PROSITE" id="PS51272">
    <property type="entry name" value="SLH"/>
    <property type="match status" value="1"/>
</dbReference>
<gene>
    <name evidence="3" type="ORF">P0Y55_13150</name>
</gene>
<name>A0AA95EVI2_9BACL</name>
<dbReference type="PANTHER" id="PTHR43308:SF5">
    <property type="entry name" value="S-LAYER PROTEIN _ PEPTIDOGLYCAN ENDO-BETA-N-ACETYLGLUCOSAMINIDASE"/>
    <property type="match status" value="1"/>
</dbReference>
<keyword evidence="4" id="KW-1185">Reference proteome</keyword>
<evidence type="ECO:0000259" key="2">
    <source>
        <dbReference type="PROSITE" id="PS51272"/>
    </source>
</evidence>
<proteinExistence type="predicted"/>
<dbReference type="AlphaFoldDB" id="A0AA95EVI2"/>
<organism evidence="3 4">
    <name type="scientific">Candidatus Cohnella colombiensis</name>
    <dbReference type="NCBI Taxonomy" id="3121368"/>
    <lineage>
        <taxon>Bacteria</taxon>
        <taxon>Bacillati</taxon>
        <taxon>Bacillota</taxon>
        <taxon>Bacilli</taxon>
        <taxon>Bacillales</taxon>
        <taxon>Paenibacillaceae</taxon>
        <taxon>Cohnella</taxon>
    </lineage>
</organism>
<evidence type="ECO:0000313" key="4">
    <source>
        <dbReference type="Proteomes" id="UP001178662"/>
    </source>
</evidence>